<feature type="disulfide bond" evidence="9">
    <location>
        <begin position="77"/>
        <end position="92"/>
    </location>
</feature>
<feature type="non-terminal residue" evidence="10">
    <location>
        <position position="1"/>
    </location>
</feature>
<keyword evidence="10" id="KW-0449">Lipoprotein</keyword>
<evidence type="ECO:0000256" key="3">
    <source>
        <dbReference type="ARBA" id="ARBA00022737"/>
    </source>
</evidence>
<comment type="caution">
    <text evidence="9">Lacks conserved residue(s) required for the propagation of feature annotation.</text>
</comment>
<keyword evidence="3" id="KW-0677">Repeat</keyword>
<gene>
    <name evidence="10" type="ORF">TELCIR_25639</name>
</gene>
<dbReference type="GO" id="GO:0043235">
    <property type="term" value="C:receptor complex"/>
    <property type="evidence" value="ECO:0007669"/>
    <property type="project" value="TreeGrafter"/>
</dbReference>
<comment type="subcellular location">
    <subcellularLocation>
        <location evidence="1">Membrane</location>
        <topology evidence="1">Single-pass membrane protein</topology>
    </subcellularLocation>
</comment>
<dbReference type="PRINTS" id="PR00261">
    <property type="entry name" value="LDLRECEPTOR"/>
</dbReference>
<organism evidence="10 11">
    <name type="scientific">Teladorsagia circumcincta</name>
    <name type="common">Brown stomach worm</name>
    <name type="synonym">Ostertagia circumcincta</name>
    <dbReference type="NCBI Taxonomy" id="45464"/>
    <lineage>
        <taxon>Eukaryota</taxon>
        <taxon>Metazoa</taxon>
        <taxon>Ecdysozoa</taxon>
        <taxon>Nematoda</taxon>
        <taxon>Chromadorea</taxon>
        <taxon>Rhabditida</taxon>
        <taxon>Rhabditina</taxon>
        <taxon>Rhabditomorpha</taxon>
        <taxon>Strongyloidea</taxon>
        <taxon>Trichostrongylidae</taxon>
        <taxon>Teladorsagia</taxon>
    </lineage>
</organism>
<keyword evidence="11" id="KW-1185">Reference proteome</keyword>
<keyword evidence="4" id="KW-1133">Transmembrane helix</keyword>
<evidence type="ECO:0000256" key="5">
    <source>
        <dbReference type="ARBA" id="ARBA00023136"/>
    </source>
</evidence>
<feature type="disulfide bond" evidence="9">
    <location>
        <begin position="33"/>
        <end position="48"/>
    </location>
</feature>
<dbReference type="SMART" id="SM00192">
    <property type="entry name" value="LDLa"/>
    <property type="match status" value="2"/>
</dbReference>
<dbReference type="AlphaFoldDB" id="A0A2G9T513"/>
<accession>A0A2G9T513</accession>
<evidence type="ECO:0000256" key="8">
    <source>
        <dbReference type="ARBA" id="ARBA00023180"/>
    </source>
</evidence>
<keyword evidence="8" id="KW-0325">Glycoprotein</keyword>
<dbReference type="CDD" id="cd00112">
    <property type="entry name" value="LDLa"/>
    <property type="match status" value="2"/>
</dbReference>
<dbReference type="InterPro" id="IPR051221">
    <property type="entry name" value="LDLR-related"/>
</dbReference>
<keyword evidence="5" id="KW-0472">Membrane</keyword>
<evidence type="ECO:0000256" key="1">
    <source>
        <dbReference type="ARBA" id="ARBA00004167"/>
    </source>
</evidence>
<protein>
    <submittedName>
        <fullName evidence="10">Low-density lipoprotein receptor domain class A</fullName>
    </submittedName>
</protein>
<keyword evidence="7 10" id="KW-0675">Receptor</keyword>
<reference evidence="10 11" key="1">
    <citation type="submission" date="2015-09" db="EMBL/GenBank/DDBJ databases">
        <title>Draft genome of the parasitic nematode Teladorsagia circumcincta isolate WARC Sus (inbred).</title>
        <authorList>
            <person name="Mitreva M."/>
        </authorList>
    </citation>
    <scope>NUCLEOTIDE SEQUENCE [LARGE SCALE GENOMIC DNA]</scope>
    <source>
        <strain evidence="10 11">S</strain>
    </source>
</reference>
<evidence type="ECO:0000256" key="2">
    <source>
        <dbReference type="ARBA" id="ARBA00022692"/>
    </source>
</evidence>
<dbReference type="PANTHER" id="PTHR22722">
    <property type="entry name" value="LOW-DENSITY LIPOPROTEIN RECEPTOR-RELATED PROTEIN 2-RELATED"/>
    <property type="match status" value="1"/>
</dbReference>
<dbReference type="PROSITE" id="PS50068">
    <property type="entry name" value="LDLRA_2"/>
    <property type="match status" value="2"/>
</dbReference>
<evidence type="ECO:0000256" key="7">
    <source>
        <dbReference type="ARBA" id="ARBA00023170"/>
    </source>
</evidence>
<dbReference type="EMBL" id="KZ420783">
    <property type="protein sequence ID" value="PIO53044.1"/>
    <property type="molecule type" value="Genomic_DNA"/>
</dbReference>
<dbReference type="Gene3D" id="4.10.400.10">
    <property type="entry name" value="Low-density Lipoprotein Receptor"/>
    <property type="match status" value="2"/>
</dbReference>
<dbReference type="SUPFAM" id="SSF57424">
    <property type="entry name" value="LDL receptor-like module"/>
    <property type="match status" value="2"/>
</dbReference>
<dbReference type="Pfam" id="PF00057">
    <property type="entry name" value="Ldl_recept_a"/>
    <property type="match status" value="2"/>
</dbReference>
<dbReference type="InterPro" id="IPR036055">
    <property type="entry name" value="LDL_receptor-like_sf"/>
</dbReference>
<dbReference type="Proteomes" id="UP000230423">
    <property type="component" value="Unassembled WGS sequence"/>
</dbReference>
<dbReference type="GO" id="GO:0005886">
    <property type="term" value="C:plasma membrane"/>
    <property type="evidence" value="ECO:0007669"/>
    <property type="project" value="TreeGrafter"/>
</dbReference>
<keyword evidence="2" id="KW-0812">Transmembrane</keyword>
<sequence>TCGPEEFQCAKDQPTPAFKPAIHHSCIPSRWVCDGEFDCDDRSDERNCPDVKCTENQFTCSEFDGQFKLCIPKSWQCDGQKDCASGADEENCEKRKCEENDFQ</sequence>
<name>A0A2G9T513_TELCI</name>
<evidence type="ECO:0000313" key="11">
    <source>
        <dbReference type="Proteomes" id="UP000230423"/>
    </source>
</evidence>
<evidence type="ECO:0000256" key="6">
    <source>
        <dbReference type="ARBA" id="ARBA00023157"/>
    </source>
</evidence>
<evidence type="ECO:0000256" key="9">
    <source>
        <dbReference type="PROSITE-ProRule" id="PRU00124"/>
    </source>
</evidence>
<dbReference type="PROSITE" id="PS01209">
    <property type="entry name" value="LDLRA_1"/>
    <property type="match status" value="1"/>
</dbReference>
<dbReference type="OrthoDB" id="9990982at2759"/>
<keyword evidence="6 9" id="KW-1015">Disulfide bond</keyword>
<evidence type="ECO:0000256" key="4">
    <source>
        <dbReference type="ARBA" id="ARBA00022989"/>
    </source>
</evidence>
<dbReference type="InterPro" id="IPR002172">
    <property type="entry name" value="LDrepeatLR_classA_rpt"/>
</dbReference>
<evidence type="ECO:0000313" key="10">
    <source>
        <dbReference type="EMBL" id="PIO53044.1"/>
    </source>
</evidence>
<dbReference type="InterPro" id="IPR023415">
    <property type="entry name" value="LDLR_class-A_CS"/>
</dbReference>
<proteinExistence type="predicted"/>